<name>A0A645FWK2_9ZZZZ</name>
<sequence length="41" mass="4551">MDVTADHAIHAFLARAVHPRVLEVEDEIDRGLDLALGVTRQ</sequence>
<dbReference type="AlphaFoldDB" id="A0A645FWK2"/>
<accession>A0A645FWK2</accession>
<reference evidence="1" key="1">
    <citation type="submission" date="2019-08" db="EMBL/GenBank/DDBJ databases">
        <authorList>
            <person name="Kucharzyk K."/>
            <person name="Murdoch R.W."/>
            <person name="Higgins S."/>
            <person name="Loffler F."/>
        </authorList>
    </citation>
    <scope>NUCLEOTIDE SEQUENCE</scope>
</reference>
<proteinExistence type="predicted"/>
<comment type="caution">
    <text evidence="1">The sequence shown here is derived from an EMBL/GenBank/DDBJ whole genome shotgun (WGS) entry which is preliminary data.</text>
</comment>
<gene>
    <name evidence="1" type="ORF">SDC9_165430</name>
</gene>
<protein>
    <submittedName>
        <fullName evidence="1">Uncharacterized protein</fullName>
    </submittedName>
</protein>
<organism evidence="1">
    <name type="scientific">bioreactor metagenome</name>
    <dbReference type="NCBI Taxonomy" id="1076179"/>
    <lineage>
        <taxon>unclassified sequences</taxon>
        <taxon>metagenomes</taxon>
        <taxon>ecological metagenomes</taxon>
    </lineage>
</organism>
<dbReference type="EMBL" id="VSSQ01065327">
    <property type="protein sequence ID" value="MPN18072.1"/>
    <property type="molecule type" value="Genomic_DNA"/>
</dbReference>
<evidence type="ECO:0000313" key="1">
    <source>
        <dbReference type="EMBL" id="MPN18072.1"/>
    </source>
</evidence>